<dbReference type="InterPro" id="IPR001387">
    <property type="entry name" value="Cro/C1-type_HTH"/>
</dbReference>
<dbReference type="EMBL" id="QLYR01000001">
    <property type="protein sequence ID" value="RAQ30585.1"/>
    <property type="molecule type" value="Genomic_DNA"/>
</dbReference>
<keyword evidence="3" id="KW-1185">Reference proteome</keyword>
<dbReference type="GO" id="GO:0003677">
    <property type="term" value="F:DNA binding"/>
    <property type="evidence" value="ECO:0007669"/>
    <property type="project" value="InterPro"/>
</dbReference>
<dbReference type="AlphaFoldDB" id="A0A328UNU5"/>
<sequence>MGIKSGADMNDYGRQIELLLVKRNISKAAFADKIGITVQQLHAILRGKSMSTVTTLETMAEILKVPTDVLLQDIDKRFLLYAIDDYLNLIDRSRAQKSLEYFLSILEEEKKDE</sequence>
<dbReference type="CDD" id="cd00093">
    <property type="entry name" value="HTH_XRE"/>
    <property type="match status" value="1"/>
</dbReference>
<name>A0A328UNU5_9FIRM</name>
<dbReference type="SUPFAM" id="SSF47413">
    <property type="entry name" value="lambda repressor-like DNA-binding domains"/>
    <property type="match status" value="1"/>
</dbReference>
<comment type="caution">
    <text evidence="2">The sequence shown here is derived from an EMBL/GenBank/DDBJ whole genome shotgun (WGS) entry which is preliminary data.</text>
</comment>
<reference evidence="2 3" key="1">
    <citation type="submission" date="2018-06" db="EMBL/GenBank/DDBJ databases">
        <title>Noncontiguous genome sequence of Ruminococcaceae bacterium ASD2818.</title>
        <authorList>
            <person name="Chaplin A.V."/>
            <person name="Sokolova S.R."/>
            <person name="Kochetkova T.O."/>
            <person name="Goltsov A.Y."/>
            <person name="Trofimov D.Y."/>
            <person name="Efimov B.A."/>
        </authorList>
    </citation>
    <scope>NUCLEOTIDE SEQUENCE [LARGE SCALE GENOMIC DNA]</scope>
    <source>
        <strain evidence="2 3">ASD2818</strain>
    </source>
</reference>
<accession>A0A328UNU5</accession>
<evidence type="ECO:0000313" key="3">
    <source>
        <dbReference type="Proteomes" id="UP000249377"/>
    </source>
</evidence>
<feature type="domain" description="HTH cro/C1-type" evidence="1">
    <location>
        <begin position="16"/>
        <end position="70"/>
    </location>
</feature>
<organism evidence="2 3">
    <name type="scientific">Hydrogeniiclostridium mannosilyticum</name>
    <dbReference type="NCBI Taxonomy" id="2764322"/>
    <lineage>
        <taxon>Bacteria</taxon>
        <taxon>Bacillati</taxon>
        <taxon>Bacillota</taxon>
        <taxon>Clostridia</taxon>
        <taxon>Eubacteriales</taxon>
        <taxon>Acutalibacteraceae</taxon>
        <taxon>Hydrogeniiclostridium</taxon>
    </lineage>
</organism>
<dbReference type="Pfam" id="PF01381">
    <property type="entry name" value="HTH_3"/>
    <property type="match status" value="1"/>
</dbReference>
<dbReference type="Gene3D" id="1.10.260.40">
    <property type="entry name" value="lambda repressor-like DNA-binding domains"/>
    <property type="match status" value="1"/>
</dbReference>
<proteinExistence type="predicted"/>
<gene>
    <name evidence="2" type="ORF">DPQ25_03580</name>
</gene>
<dbReference type="SMART" id="SM00530">
    <property type="entry name" value="HTH_XRE"/>
    <property type="match status" value="1"/>
</dbReference>
<evidence type="ECO:0000259" key="1">
    <source>
        <dbReference type="PROSITE" id="PS50943"/>
    </source>
</evidence>
<dbReference type="PROSITE" id="PS50943">
    <property type="entry name" value="HTH_CROC1"/>
    <property type="match status" value="1"/>
</dbReference>
<evidence type="ECO:0000313" key="2">
    <source>
        <dbReference type="EMBL" id="RAQ30585.1"/>
    </source>
</evidence>
<dbReference type="InterPro" id="IPR010982">
    <property type="entry name" value="Lambda_DNA-bd_dom_sf"/>
</dbReference>
<protein>
    <recommendedName>
        <fullName evidence="1">HTH cro/C1-type domain-containing protein</fullName>
    </recommendedName>
</protein>
<dbReference type="Proteomes" id="UP000249377">
    <property type="component" value="Unassembled WGS sequence"/>
</dbReference>